<organism evidence="9 10">
    <name type="scientific">Fodinibius sediminis</name>
    <dbReference type="NCBI Taxonomy" id="1214077"/>
    <lineage>
        <taxon>Bacteria</taxon>
        <taxon>Pseudomonadati</taxon>
        <taxon>Balneolota</taxon>
        <taxon>Balneolia</taxon>
        <taxon>Balneolales</taxon>
        <taxon>Balneolaceae</taxon>
        <taxon>Fodinibius</taxon>
    </lineage>
</organism>
<keyword evidence="4 7" id="KW-0812">Transmembrane</keyword>
<protein>
    <submittedName>
        <fullName evidence="9">TonB-linked outer membrane protein, SusC/RagA family</fullName>
    </submittedName>
</protein>
<evidence type="ECO:0000259" key="8">
    <source>
        <dbReference type="SMART" id="SM00965"/>
    </source>
</evidence>
<evidence type="ECO:0000256" key="6">
    <source>
        <dbReference type="ARBA" id="ARBA00023237"/>
    </source>
</evidence>
<evidence type="ECO:0000256" key="4">
    <source>
        <dbReference type="ARBA" id="ARBA00022692"/>
    </source>
</evidence>
<evidence type="ECO:0000256" key="3">
    <source>
        <dbReference type="ARBA" id="ARBA00022452"/>
    </source>
</evidence>
<dbReference type="InterPro" id="IPR011662">
    <property type="entry name" value="Secretin/TonB_short_N"/>
</dbReference>
<dbReference type="InterPro" id="IPR036942">
    <property type="entry name" value="Beta-barrel_TonB_sf"/>
</dbReference>
<keyword evidence="3 7" id="KW-1134">Transmembrane beta strand</keyword>
<dbReference type="FunFam" id="2.60.40.1120:FF:000003">
    <property type="entry name" value="Outer membrane protein Omp121"/>
    <property type="match status" value="1"/>
</dbReference>
<dbReference type="PROSITE" id="PS52016">
    <property type="entry name" value="TONB_DEPENDENT_REC_3"/>
    <property type="match status" value="1"/>
</dbReference>
<dbReference type="Pfam" id="PF07715">
    <property type="entry name" value="Plug"/>
    <property type="match status" value="1"/>
</dbReference>
<dbReference type="NCBIfam" id="TIGR04057">
    <property type="entry name" value="SusC_RagA_signa"/>
    <property type="match status" value="1"/>
</dbReference>
<dbReference type="InterPro" id="IPR039426">
    <property type="entry name" value="TonB-dep_rcpt-like"/>
</dbReference>
<evidence type="ECO:0000313" key="9">
    <source>
        <dbReference type="EMBL" id="SMO62754.1"/>
    </source>
</evidence>
<dbReference type="Gene3D" id="2.170.130.10">
    <property type="entry name" value="TonB-dependent receptor, plug domain"/>
    <property type="match status" value="1"/>
</dbReference>
<keyword evidence="5 7" id="KW-0472">Membrane</keyword>
<dbReference type="InterPro" id="IPR023996">
    <property type="entry name" value="TonB-dep_OMP_SusC/RagA"/>
</dbReference>
<dbReference type="Gene3D" id="2.40.170.20">
    <property type="entry name" value="TonB-dependent receptor, beta-barrel domain"/>
    <property type="match status" value="1"/>
</dbReference>
<dbReference type="Pfam" id="PF13715">
    <property type="entry name" value="CarbopepD_reg_2"/>
    <property type="match status" value="1"/>
</dbReference>
<dbReference type="AlphaFoldDB" id="A0A521CTF1"/>
<dbReference type="Gene3D" id="3.55.50.30">
    <property type="match status" value="1"/>
</dbReference>
<keyword evidence="10" id="KW-1185">Reference proteome</keyword>
<comment type="similarity">
    <text evidence="7">Belongs to the TonB-dependent receptor family.</text>
</comment>
<evidence type="ECO:0000256" key="2">
    <source>
        <dbReference type="ARBA" id="ARBA00022448"/>
    </source>
</evidence>
<gene>
    <name evidence="9" type="ORF">SAMN06265218_10799</name>
</gene>
<proteinExistence type="inferred from homology"/>
<dbReference type="GO" id="GO:0009279">
    <property type="term" value="C:cell outer membrane"/>
    <property type="evidence" value="ECO:0007669"/>
    <property type="project" value="UniProtKB-SubCell"/>
</dbReference>
<name>A0A521CTF1_9BACT</name>
<dbReference type="Proteomes" id="UP000317593">
    <property type="component" value="Unassembled WGS sequence"/>
</dbReference>
<dbReference type="NCBIfam" id="TIGR04056">
    <property type="entry name" value="OMP_RagA_SusC"/>
    <property type="match status" value="1"/>
</dbReference>
<dbReference type="SMART" id="SM00965">
    <property type="entry name" value="STN"/>
    <property type="match status" value="1"/>
</dbReference>
<dbReference type="InterPro" id="IPR012910">
    <property type="entry name" value="Plug_dom"/>
</dbReference>
<evidence type="ECO:0000313" key="10">
    <source>
        <dbReference type="Proteomes" id="UP000317593"/>
    </source>
</evidence>
<dbReference type="InterPro" id="IPR037066">
    <property type="entry name" value="Plug_dom_sf"/>
</dbReference>
<evidence type="ECO:0000256" key="5">
    <source>
        <dbReference type="ARBA" id="ARBA00023136"/>
    </source>
</evidence>
<dbReference type="InterPro" id="IPR008969">
    <property type="entry name" value="CarboxyPept-like_regulatory"/>
</dbReference>
<sequence>MPILTKGNRKTDGWITYARWGMSWLLVLVFIPVDLTAVQVQNQQKNIPREISYMTMLKESKTFYKTDFDTEISVHVFDVTVEQALREIAAITGMRLTYRGDIMKQKKVTLVKDKISISDALDHVLQKTNLDYMFSRDGYLLIYQSLSELNKMRAQIEVEGTVIDGETGEPLPGVNISVEGTTKGTTTNVEGKFSLEVAGPESVLIFSFIGYKTQKITVGEQRTITIVLEQDLGRLDEVIVVGYGTQERSDLTGSVERLEGETFKDQNITQLSDMFTGTIAGFEANQSSNAAGGSSMQIRGTNSLQADTEPMIVLDGAVYNGSLRDINPNDIETIDVLKDASSAAIYGAKAASGVILLTTTKGAAGKPTINFSSEVGFREPLNDRRPYGPMEYIQFRKDYFRTVFPDQPEYYYTHPDNLPDGISLEEWRNYSDSNLSNDIDEYLSRLRFFPEEQEVYKAGNSPADETIDWYDVVMRRGVQQSHNLSIEGGSEDAQYYWSIGYDENEGIRVGDQYSAIRSRLNVNFDILEWLSASANIQWSDRNETSIPGSLGFYSNSPFARQFDEDGNLKRRPHGHTNHPLLNYYRFDQDDRNRSLFSNLSFDIGLPFGFEHNVSFQPRYEYGRFFSFMSTDESVGGLEADISTGSRSHFEAFEWRVDNLLTWKKEFGIHDFDVTLLHTVERNREWSSSLVNQRFSPNQELSYHGIGFGVDPGVGAYDMTVSGDGMMARLNYSLLSRYLITASIRRDGYSAFGQDLPRANFPSVAFAWRIAQEDFFDVDWVEQLKMRLSWGINGNREIGAYAALADVSSQTWYDGTSTRVGSYINTIGNPDLAWERTESINIGLDVSFFASRINVNLDYYDARTSDLLMNRQLPSLTGFDNVTVNLGELGNRGFEMSFNSVNINSENLSWNSNFVFSLNRNKVRKLFGDTGEYRLLGQSRTGEIPDFDNEWFPGRALDEVWDYDIIGVWQEDEAEEAEKYGMRPGDFKAVDPNDDNRYVDLDDKRFIGFLEPRYRLGLRNQVDFLGNWSASVFVRADLGHIGGYPEALNGGAESNDRRSRNVGPVPYWTPENTINDYARLDVSTSGYGGGLMIYKPRSFVRIQDATLSYTVTSEFTERVKLRNMRVYVSGRNLATFTNWPHWDPETGRTPLARSFMMGVNLAL</sequence>
<accession>A0A521CTF1</accession>
<dbReference type="RefSeq" id="WP_221930000.1">
    <property type="nucleotide sequence ID" value="NZ_FXTH01000007.1"/>
</dbReference>
<reference evidence="9 10" key="1">
    <citation type="submission" date="2017-05" db="EMBL/GenBank/DDBJ databases">
        <authorList>
            <person name="Varghese N."/>
            <person name="Submissions S."/>
        </authorList>
    </citation>
    <scope>NUCLEOTIDE SEQUENCE [LARGE SCALE GENOMIC DNA]</scope>
    <source>
        <strain evidence="9 10">DSM 21194</strain>
    </source>
</reference>
<dbReference type="SUPFAM" id="SSF49464">
    <property type="entry name" value="Carboxypeptidase regulatory domain-like"/>
    <property type="match status" value="1"/>
</dbReference>
<dbReference type="InterPro" id="IPR023997">
    <property type="entry name" value="TonB-dep_OMP_SusC/RagA_CS"/>
</dbReference>
<dbReference type="Gene3D" id="2.60.40.1120">
    <property type="entry name" value="Carboxypeptidase-like, regulatory domain"/>
    <property type="match status" value="1"/>
</dbReference>
<dbReference type="SUPFAM" id="SSF56935">
    <property type="entry name" value="Porins"/>
    <property type="match status" value="1"/>
</dbReference>
<comment type="subcellular location">
    <subcellularLocation>
        <location evidence="1 7">Cell outer membrane</location>
        <topology evidence="1 7">Multi-pass membrane protein</topology>
    </subcellularLocation>
</comment>
<keyword evidence="2 7" id="KW-0813">Transport</keyword>
<dbReference type="EMBL" id="FXTH01000007">
    <property type="protein sequence ID" value="SMO62754.1"/>
    <property type="molecule type" value="Genomic_DNA"/>
</dbReference>
<feature type="domain" description="Secretin/TonB short N-terminal" evidence="8">
    <location>
        <begin position="94"/>
        <end position="145"/>
    </location>
</feature>
<evidence type="ECO:0000256" key="7">
    <source>
        <dbReference type="PROSITE-ProRule" id="PRU01360"/>
    </source>
</evidence>
<evidence type="ECO:0000256" key="1">
    <source>
        <dbReference type="ARBA" id="ARBA00004571"/>
    </source>
</evidence>
<keyword evidence="6 7" id="KW-0998">Cell outer membrane</keyword>